<feature type="region of interest" description="Disordered" evidence="1">
    <location>
        <begin position="65"/>
        <end position="101"/>
    </location>
</feature>
<proteinExistence type="predicted"/>
<organism evidence="2 3">
    <name type="scientific">Ophiocordyceps australis</name>
    <dbReference type="NCBI Taxonomy" id="1399860"/>
    <lineage>
        <taxon>Eukaryota</taxon>
        <taxon>Fungi</taxon>
        <taxon>Dikarya</taxon>
        <taxon>Ascomycota</taxon>
        <taxon>Pezizomycotina</taxon>
        <taxon>Sordariomycetes</taxon>
        <taxon>Hypocreomycetidae</taxon>
        <taxon>Hypocreales</taxon>
        <taxon>Ophiocordycipitaceae</taxon>
        <taxon>Ophiocordyceps</taxon>
    </lineage>
</organism>
<feature type="region of interest" description="Disordered" evidence="1">
    <location>
        <begin position="600"/>
        <end position="635"/>
    </location>
</feature>
<dbReference type="InterPro" id="IPR036322">
    <property type="entry name" value="WD40_repeat_dom_sf"/>
</dbReference>
<dbReference type="Gene3D" id="2.130.10.10">
    <property type="entry name" value="YVTN repeat-like/Quinoprotein amine dehydrogenase"/>
    <property type="match status" value="1"/>
</dbReference>
<name>A0A2C5Y5A2_9HYPO</name>
<dbReference type="OrthoDB" id="5323870at2759"/>
<dbReference type="AlphaFoldDB" id="A0A2C5Y5A2"/>
<dbReference type="SUPFAM" id="SSF50978">
    <property type="entry name" value="WD40 repeat-like"/>
    <property type="match status" value="1"/>
</dbReference>
<dbReference type="EMBL" id="NJET01000083">
    <property type="protein sequence ID" value="PHH62061.1"/>
    <property type="molecule type" value="Genomic_DNA"/>
</dbReference>
<keyword evidence="3" id="KW-1185">Reference proteome</keyword>
<accession>A0A2C5Y5A2</accession>
<dbReference type="STRING" id="1399860.A0A2C5Y5A2"/>
<gene>
    <name evidence="2" type="ORF">CDD81_7617</name>
</gene>
<evidence type="ECO:0000313" key="2">
    <source>
        <dbReference type="EMBL" id="PHH62061.1"/>
    </source>
</evidence>
<reference evidence="2 3" key="1">
    <citation type="submission" date="2017-06" db="EMBL/GenBank/DDBJ databases">
        <title>Ant-infecting Ophiocordyceps genomes reveal a high diversity of potential behavioral manipulation genes and a possible major role for enterotoxins.</title>
        <authorList>
            <person name="De Bekker C."/>
            <person name="Evans H.C."/>
            <person name="Brachmann A."/>
            <person name="Hughes D.P."/>
        </authorList>
    </citation>
    <scope>NUCLEOTIDE SEQUENCE [LARGE SCALE GENOMIC DNA]</scope>
    <source>
        <strain evidence="2 3">Map64</strain>
    </source>
</reference>
<feature type="compositionally biased region" description="Polar residues" evidence="1">
    <location>
        <begin position="65"/>
        <end position="77"/>
    </location>
</feature>
<sequence length="689" mass="74428">MSSLAKPRIRRTAQNTQFTYNLSRRVHDVQTYPIRSPQGATILICGHESGITLLWRGGRRLKASQKQAANDTQNGNPDDTVMIIDSDDEQPPSKAHLTPKYEDNPQFEESIQETPYPETIQTMDLALRTAVLHVAVIPMAPCAAEEAGTEGTGILAEKMVFAVSKARLELRSELLAGKAGSGCWGETLIPLSGQTKHSDGLAINLIKPKSPDTQYMTPRIVVAAHSRQASGVMLLWDVPLELKSEPGHRLEPFQTEFLPNPLTRISFNPTHETQLLVVCSRYAARIYDFAASSLPPDPETVGPFPAQGSWLLSLYQPFTRPTCARKPIVDAAWISHGRAVFCLLADGMWGIWDVDGASPSSPSSAMAKKLKAGVQGAALTAFSVSGYVEGAGSLRSAGTQPRDNLGGELAPMTPHTRRQATAALSSSAALDRLSTVHGGVRSMTVPMNGRGLQDESLVLWIGGAEHVCVIPAVSRFWDWQLRKGVGGGVNLFSGAQPTRMIKLLDLSTGLLGESCAGVGLVADQIITGEPVNQDSGIPVNVVLQGESRVVIVRQGEDGPGKKIGGVVGGRGRRLFSRGDRSDAIIVRGNHDRSASFSFNLSFSQPGTLRNPGLKKQDKQEDDFGAGRPPPKPPVGLDFMKSLNEAADISEDLTRDVECEMLDIMEIEDSLNDMEDKRGSGRKKVFFDKD</sequence>
<dbReference type="InterPro" id="IPR015943">
    <property type="entry name" value="WD40/YVTN_repeat-like_dom_sf"/>
</dbReference>
<evidence type="ECO:0000313" key="3">
    <source>
        <dbReference type="Proteomes" id="UP000226192"/>
    </source>
</evidence>
<protein>
    <submittedName>
        <fullName evidence="2">Uncharacterized protein</fullName>
    </submittedName>
</protein>
<comment type="caution">
    <text evidence="2">The sequence shown here is derived from an EMBL/GenBank/DDBJ whole genome shotgun (WGS) entry which is preliminary data.</text>
</comment>
<dbReference type="Proteomes" id="UP000226192">
    <property type="component" value="Unassembled WGS sequence"/>
</dbReference>
<evidence type="ECO:0000256" key="1">
    <source>
        <dbReference type="SAM" id="MobiDB-lite"/>
    </source>
</evidence>